<dbReference type="PANTHER" id="PTHR11364">
    <property type="entry name" value="THIOSULFATE SULFERTANSFERASE"/>
    <property type="match status" value="1"/>
</dbReference>
<feature type="domain" description="Rhodanese" evidence="3">
    <location>
        <begin position="172"/>
        <end position="285"/>
    </location>
</feature>
<comment type="caution">
    <text evidence="4">The sequence shown here is derived from an EMBL/GenBank/DDBJ whole genome shotgun (WGS) entry which is preliminary data.</text>
</comment>
<evidence type="ECO:0000313" key="5">
    <source>
        <dbReference type="Proteomes" id="UP000317839"/>
    </source>
</evidence>
<dbReference type="GO" id="GO:0004792">
    <property type="term" value="F:thiosulfate-cyanide sulfurtransferase activity"/>
    <property type="evidence" value="ECO:0007669"/>
    <property type="project" value="TreeGrafter"/>
</dbReference>
<proteinExistence type="predicted"/>
<keyword evidence="5" id="KW-1185">Reference proteome</keyword>
<dbReference type="InterPro" id="IPR036873">
    <property type="entry name" value="Rhodanese-like_dom_sf"/>
</dbReference>
<reference evidence="4 5" key="1">
    <citation type="submission" date="2019-06" db="EMBL/GenBank/DDBJ databases">
        <title>Draft genome of Aliikangiella marina GYP-15.</title>
        <authorList>
            <person name="Wang G."/>
        </authorList>
    </citation>
    <scope>NUCLEOTIDE SEQUENCE [LARGE SCALE GENOMIC DNA]</scope>
    <source>
        <strain evidence="4 5">GYP-15</strain>
    </source>
</reference>
<sequence length="287" mass="31497">MIKRMESLTVASNIVSVNWLSENLKNPQVVILDATMKKMPNGEPIATPKLKIAGARAFNFDTEICDHQTMLPHMLPSGEQFELAVRKLGINQDSIVVCYDAMGIFSAPRAWWMFKIFGHAKVVVLDGGLPSWIAAGFSTNNDYKPAENTGNFKSRFNREMVVSMEQVFGLINDETSQVIDARSLGRFNGTEPEPRTGLSGGHIPNSSCLPFTELLQDGLFKSKPELAKVFSEVVKKESNRLVFSCGSGVTASVLALVADEIGYQRLAVYDGSWSEWGANKNLPTASS</sequence>
<feature type="domain" description="Rhodanese" evidence="3">
    <location>
        <begin position="25"/>
        <end position="141"/>
    </location>
</feature>
<dbReference type="SUPFAM" id="SSF52821">
    <property type="entry name" value="Rhodanese/Cell cycle control phosphatase"/>
    <property type="match status" value="2"/>
</dbReference>
<evidence type="ECO:0000313" key="4">
    <source>
        <dbReference type="EMBL" id="TQV72188.1"/>
    </source>
</evidence>
<dbReference type="FunFam" id="3.40.250.10:FF:000001">
    <property type="entry name" value="Sulfurtransferase"/>
    <property type="match status" value="1"/>
</dbReference>
<dbReference type="OrthoDB" id="9781034at2"/>
<dbReference type="SMART" id="SM00450">
    <property type="entry name" value="RHOD"/>
    <property type="match status" value="2"/>
</dbReference>
<dbReference type="Gene3D" id="3.40.250.10">
    <property type="entry name" value="Rhodanese-like domain"/>
    <property type="match status" value="2"/>
</dbReference>
<dbReference type="PANTHER" id="PTHR11364:SF27">
    <property type="entry name" value="SULFURTRANSFERASE"/>
    <property type="match status" value="1"/>
</dbReference>
<dbReference type="EMBL" id="VIKR01000005">
    <property type="protein sequence ID" value="TQV72188.1"/>
    <property type="molecule type" value="Genomic_DNA"/>
</dbReference>
<accession>A0A545T4T4</accession>
<keyword evidence="1 4" id="KW-0808">Transferase</keyword>
<dbReference type="InterPro" id="IPR045078">
    <property type="entry name" value="TST/MPST-like"/>
</dbReference>
<dbReference type="CDD" id="cd01449">
    <property type="entry name" value="TST_Repeat_2"/>
    <property type="match status" value="1"/>
</dbReference>
<dbReference type="InterPro" id="IPR001763">
    <property type="entry name" value="Rhodanese-like_dom"/>
</dbReference>
<organism evidence="4 5">
    <name type="scientific">Aliikangiella marina</name>
    <dbReference type="NCBI Taxonomy" id="1712262"/>
    <lineage>
        <taxon>Bacteria</taxon>
        <taxon>Pseudomonadati</taxon>
        <taxon>Pseudomonadota</taxon>
        <taxon>Gammaproteobacteria</taxon>
        <taxon>Oceanospirillales</taxon>
        <taxon>Pleioneaceae</taxon>
        <taxon>Aliikangiella</taxon>
    </lineage>
</organism>
<dbReference type="AlphaFoldDB" id="A0A545T4T4"/>
<evidence type="ECO:0000256" key="1">
    <source>
        <dbReference type="ARBA" id="ARBA00022679"/>
    </source>
</evidence>
<evidence type="ECO:0000259" key="3">
    <source>
        <dbReference type="PROSITE" id="PS50206"/>
    </source>
</evidence>
<dbReference type="Pfam" id="PF00581">
    <property type="entry name" value="Rhodanese"/>
    <property type="match status" value="2"/>
</dbReference>
<dbReference type="PROSITE" id="PS50206">
    <property type="entry name" value="RHODANESE_3"/>
    <property type="match status" value="2"/>
</dbReference>
<protein>
    <submittedName>
        <fullName evidence="4">Sulfurtransferase</fullName>
    </submittedName>
</protein>
<dbReference type="CDD" id="cd01448">
    <property type="entry name" value="TST_Repeat_1"/>
    <property type="match status" value="1"/>
</dbReference>
<name>A0A545T4T4_9GAMM</name>
<gene>
    <name evidence="4" type="ORF">FLL45_18385</name>
</gene>
<evidence type="ECO:0000256" key="2">
    <source>
        <dbReference type="ARBA" id="ARBA00022737"/>
    </source>
</evidence>
<keyword evidence="2" id="KW-0677">Repeat</keyword>
<dbReference type="Proteomes" id="UP000317839">
    <property type="component" value="Unassembled WGS sequence"/>
</dbReference>